<reference evidence="1" key="1">
    <citation type="submission" date="2022-08" db="EMBL/GenBank/DDBJ databases">
        <title>Genome sequencing of human pathogens.</title>
        <authorList>
            <person name="Cao X."/>
        </authorList>
    </citation>
    <scope>NUCLEOTIDE SEQUENCE</scope>
    <source>
        <strain evidence="1">EC16126</strain>
    </source>
</reference>
<dbReference type="Gene3D" id="3.40.50.720">
    <property type="entry name" value="NAD(P)-binding Rossmann-like Domain"/>
    <property type="match status" value="1"/>
</dbReference>
<feature type="non-terminal residue" evidence="1">
    <location>
        <position position="1"/>
    </location>
</feature>
<dbReference type="Proteomes" id="UP001211064">
    <property type="component" value="Unassembled WGS sequence"/>
</dbReference>
<gene>
    <name evidence="1" type="ORF">NY836_17490</name>
</gene>
<organism evidence="1 2">
    <name type="scientific">Escherichia coli</name>
    <dbReference type="NCBI Taxonomy" id="562"/>
    <lineage>
        <taxon>Bacteria</taxon>
        <taxon>Pseudomonadati</taxon>
        <taxon>Pseudomonadota</taxon>
        <taxon>Gammaproteobacteria</taxon>
        <taxon>Enterobacterales</taxon>
        <taxon>Enterobacteriaceae</taxon>
        <taxon>Escherichia</taxon>
    </lineage>
</organism>
<name>A0AAW5Z9Z8_ECOLX</name>
<protein>
    <submittedName>
        <fullName evidence="1">XdhC family protein</fullName>
    </submittedName>
</protein>
<dbReference type="EMBL" id="JANWOR010000513">
    <property type="protein sequence ID" value="MDA4179148.1"/>
    <property type="molecule type" value="Genomic_DNA"/>
</dbReference>
<proteinExistence type="predicted"/>
<dbReference type="AlphaFoldDB" id="A0AAW5Z9Z8"/>
<sequence length="51" mass="5572">LGWSREETEQIRAPVGIFPKARDAHTLALSVLAEVAAVRLRQEDSCLPPSS</sequence>
<comment type="caution">
    <text evidence="1">The sequence shown here is derived from an EMBL/GenBank/DDBJ whole genome shotgun (WGS) entry which is preliminary data.</text>
</comment>
<evidence type="ECO:0000313" key="2">
    <source>
        <dbReference type="Proteomes" id="UP001211064"/>
    </source>
</evidence>
<evidence type="ECO:0000313" key="1">
    <source>
        <dbReference type="EMBL" id="MDA4179148.1"/>
    </source>
</evidence>
<accession>A0AAW5Z9Z8</accession>